<proteinExistence type="inferred from homology"/>
<gene>
    <name evidence="10 13" type="primary">idi</name>
    <name evidence="13" type="ordered locus">TERTU_3249</name>
</gene>
<dbReference type="NCBIfam" id="NF002995">
    <property type="entry name" value="PRK03759.1"/>
    <property type="match status" value="1"/>
</dbReference>
<feature type="domain" description="Nudix hydrolase" evidence="12">
    <location>
        <begin position="43"/>
        <end position="175"/>
    </location>
</feature>
<dbReference type="InterPro" id="IPR015797">
    <property type="entry name" value="NUDIX_hydrolase-like_dom_sf"/>
</dbReference>
<dbReference type="GO" id="GO:0004452">
    <property type="term" value="F:isopentenyl-diphosphate delta-isomerase activity"/>
    <property type="evidence" value="ECO:0007669"/>
    <property type="project" value="UniProtKB-UniRule"/>
</dbReference>
<dbReference type="PIRSF" id="PIRSF018427">
    <property type="entry name" value="Isopntndiph_ism"/>
    <property type="match status" value="1"/>
</dbReference>
<dbReference type="InterPro" id="IPR000086">
    <property type="entry name" value="NUDIX_hydrolase_dom"/>
</dbReference>
<dbReference type="EMBL" id="CP001614">
    <property type="protein sequence ID" value="ACR13767.1"/>
    <property type="molecule type" value="Genomic_DNA"/>
</dbReference>
<evidence type="ECO:0000256" key="6">
    <source>
        <dbReference type="ARBA" id="ARBA00022842"/>
    </source>
</evidence>
<dbReference type="eggNOG" id="COG1443">
    <property type="taxonomic scope" value="Bacteria"/>
</dbReference>
<sequence length="196" mass="22565">MEELAHDPHAVVSSDEDLLILVNEDDEELGAADKASCHDNNGVLHRAFSILIFNSNGDLLLQKRSSEKRLWGDFWSNSCCSHPRKGETMEYASHRRLWEELGLRAELTFLYKFKYQATFGDAGAEHELCWVYIGVSDDTPSTNAHEISEWRYVSKASLDHELETQPQNFTPWFKLEWEEIHRSHGVTLSEVLTAKR</sequence>
<feature type="binding site" evidence="10">
    <location>
        <position position="125"/>
    </location>
    <ligand>
        <name>Mn(2+)</name>
        <dbReference type="ChEBI" id="CHEBI:29035"/>
    </ligand>
</feature>
<dbReference type="SUPFAM" id="SSF55811">
    <property type="entry name" value="Nudix"/>
    <property type="match status" value="1"/>
</dbReference>
<name>C5BPY9_TERTT</name>
<dbReference type="GO" id="GO:0046872">
    <property type="term" value="F:metal ion binding"/>
    <property type="evidence" value="ECO:0007669"/>
    <property type="project" value="UniProtKB-KW"/>
</dbReference>
<keyword evidence="7 10" id="KW-0464">Manganese</keyword>
<comment type="function">
    <text evidence="10">Catalyzes the 1,3-allylic rearrangement of the homoallylic substrate isopentenyl (IPP) to its highly electrophilic allylic isomer, dimethylallyl diphosphate (DMAPP).</text>
</comment>
<dbReference type="Pfam" id="PF00293">
    <property type="entry name" value="NUDIX"/>
    <property type="match status" value="1"/>
</dbReference>
<dbReference type="OrthoDB" id="9809458at2"/>
<comment type="subcellular location">
    <subcellularLocation>
        <location evidence="10">Cytoplasm</location>
    </subcellularLocation>
</comment>
<comment type="cofactor">
    <cofactor evidence="10">
        <name>Mg(2+)</name>
        <dbReference type="ChEBI" id="CHEBI:18420"/>
    </cofactor>
    <text evidence="10">Binds 1 Mg(2+) ion per subunit. The magnesium ion binds only when substrate is bound.</text>
</comment>
<feature type="active site" evidence="10 11">
    <location>
        <position position="80"/>
    </location>
</feature>
<dbReference type="PANTHER" id="PTHR10885">
    <property type="entry name" value="ISOPENTENYL-DIPHOSPHATE DELTA-ISOMERASE"/>
    <property type="match status" value="1"/>
</dbReference>
<evidence type="ECO:0000259" key="12">
    <source>
        <dbReference type="PROSITE" id="PS51462"/>
    </source>
</evidence>
<dbReference type="GO" id="GO:0009240">
    <property type="term" value="P:isopentenyl diphosphate biosynthetic process"/>
    <property type="evidence" value="ECO:0007669"/>
    <property type="project" value="TreeGrafter"/>
</dbReference>
<organism evidence="13 14">
    <name type="scientific">Teredinibacter turnerae (strain ATCC 39867 / T7901)</name>
    <dbReference type="NCBI Taxonomy" id="377629"/>
    <lineage>
        <taxon>Bacteria</taxon>
        <taxon>Pseudomonadati</taxon>
        <taxon>Pseudomonadota</taxon>
        <taxon>Gammaproteobacteria</taxon>
        <taxon>Cellvibrionales</taxon>
        <taxon>Cellvibrionaceae</taxon>
        <taxon>Teredinibacter</taxon>
    </lineage>
</organism>
<comment type="similarity">
    <text evidence="2 10">Belongs to the IPP isomerase type 1 family.</text>
</comment>
<dbReference type="HOGENOM" id="CLU_060552_2_1_6"/>
<dbReference type="EC" id="5.3.3.2" evidence="3 10"/>
<evidence type="ECO:0000256" key="2">
    <source>
        <dbReference type="ARBA" id="ARBA00007579"/>
    </source>
</evidence>
<dbReference type="InterPro" id="IPR056375">
    <property type="entry name" value="Idi_bact"/>
</dbReference>
<evidence type="ECO:0000313" key="13">
    <source>
        <dbReference type="EMBL" id="ACR13767.1"/>
    </source>
</evidence>
<comment type="cofactor">
    <cofactor evidence="10">
        <name>Mn(2+)</name>
        <dbReference type="ChEBI" id="CHEBI:29035"/>
    </cofactor>
    <text evidence="10">Binds 1 Mn(2+) ion per subunit.</text>
</comment>
<comment type="catalytic activity">
    <reaction evidence="10">
        <text>isopentenyl diphosphate = dimethylallyl diphosphate</text>
        <dbReference type="Rhea" id="RHEA:23284"/>
        <dbReference type="ChEBI" id="CHEBI:57623"/>
        <dbReference type="ChEBI" id="CHEBI:128769"/>
        <dbReference type="EC" id="5.3.3.2"/>
    </reaction>
</comment>
<feature type="binding site" evidence="10">
    <location>
        <position position="127"/>
    </location>
    <ligand>
        <name>Mn(2+)</name>
        <dbReference type="ChEBI" id="CHEBI:29035"/>
    </ligand>
</feature>
<evidence type="ECO:0000256" key="10">
    <source>
        <dbReference type="HAMAP-Rule" id="MF_00202"/>
    </source>
</evidence>
<dbReference type="InterPro" id="IPR011876">
    <property type="entry name" value="IsopentenylPP_isomerase_typ1"/>
</dbReference>
<dbReference type="Proteomes" id="UP000009080">
    <property type="component" value="Chromosome"/>
</dbReference>
<dbReference type="NCBIfam" id="TIGR02150">
    <property type="entry name" value="IPP_isom_1"/>
    <property type="match status" value="1"/>
</dbReference>
<feature type="binding site" evidence="10">
    <location>
        <position position="45"/>
    </location>
    <ligand>
        <name>Mn(2+)</name>
        <dbReference type="ChEBI" id="CHEBI:29035"/>
    </ligand>
</feature>
<dbReference type="GO" id="GO:0050992">
    <property type="term" value="P:dimethylallyl diphosphate biosynthetic process"/>
    <property type="evidence" value="ECO:0007669"/>
    <property type="project" value="UniProtKB-UniRule"/>
</dbReference>
<reference evidence="13 14" key="1">
    <citation type="journal article" date="2009" name="PLoS ONE">
        <title>The complete genome of Teredinibacter turnerae T7901: an intracellular endosymbiont of marine wood-boring bivalves (shipworms).</title>
        <authorList>
            <person name="Yang J.C."/>
            <person name="Madupu R."/>
            <person name="Durkin A.S."/>
            <person name="Ekborg N.A."/>
            <person name="Pedamallu C.S."/>
            <person name="Hostetler J.B."/>
            <person name="Radune D."/>
            <person name="Toms B.S."/>
            <person name="Henrissat B."/>
            <person name="Coutinho P.M."/>
            <person name="Schwarz S."/>
            <person name="Field L."/>
            <person name="Trindade-Silva A.E."/>
            <person name="Soares C.A.G."/>
            <person name="Elshahawi S."/>
            <person name="Hanora A."/>
            <person name="Schmidt E.W."/>
            <person name="Haygood M.G."/>
            <person name="Posfai J."/>
            <person name="Benner J."/>
            <person name="Madinger C."/>
            <person name="Nove J."/>
            <person name="Anton B."/>
            <person name="Chaudhary K."/>
            <person name="Foster J."/>
            <person name="Holman A."/>
            <person name="Kumar S."/>
            <person name="Lessard P.A."/>
            <person name="Luyten Y.A."/>
            <person name="Slatko B."/>
            <person name="Wood N."/>
            <person name="Wu B."/>
            <person name="Teplitski M."/>
            <person name="Mougous J.D."/>
            <person name="Ward N."/>
            <person name="Eisen J.A."/>
            <person name="Badger J.H."/>
            <person name="Distel D.L."/>
        </authorList>
    </citation>
    <scope>NUCLEOTIDE SEQUENCE [LARGE SCALE GENOMIC DNA]</scope>
    <source>
        <strain evidence="14">ATCC 39867 / T7901</strain>
    </source>
</reference>
<dbReference type="Gene3D" id="3.90.79.10">
    <property type="entry name" value="Nucleoside Triphosphate Pyrophosphohydrolase"/>
    <property type="match status" value="1"/>
</dbReference>
<keyword evidence="6 10" id="KW-0460">Magnesium</keyword>
<dbReference type="PANTHER" id="PTHR10885:SF0">
    <property type="entry name" value="ISOPENTENYL-DIPHOSPHATE DELTA-ISOMERASE"/>
    <property type="match status" value="1"/>
</dbReference>
<protein>
    <recommendedName>
        <fullName evidence="3 10">Isopentenyl-diphosphate Delta-isomerase</fullName>
        <shortName evidence="10">IPP isomerase</shortName>
        <ecNumber evidence="3 10">5.3.3.2</ecNumber>
    </recommendedName>
    <alternativeName>
        <fullName evidence="10">IPP:DMAPP isomerase</fullName>
    </alternativeName>
    <alternativeName>
        <fullName evidence="10">Isopentenyl pyrophosphate isomerase</fullName>
    </alternativeName>
</protein>
<dbReference type="GO" id="GO:0005737">
    <property type="term" value="C:cytoplasm"/>
    <property type="evidence" value="ECO:0007669"/>
    <property type="project" value="UniProtKB-SubCell"/>
</dbReference>
<accession>C5BPY9</accession>
<evidence type="ECO:0000256" key="8">
    <source>
        <dbReference type="ARBA" id="ARBA00023229"/>
    </source>
</evidence>
<feature type="binding site" evidence="10">
    <location>
        <position position="82"/>
    </location>
    <ligand>
        <name>Mn(2+)</name>
        <dbReference type="ChEBI" id="CHEBI:29035"/>
    </ligand>
</feature>
<feature type="active site" evidence="10 11">
    <location>
        <position position="127"/>
    </location>
</feature>
<evidence type="ECO:0000256" key="3">
    <source>
        <dbReference type="ARBA" id="ARBA00012057"/>
    </source>
</evidence>
<keyword evidence="4 10" id="KW-0963">Cytoplasm</keyword>
<evidence type="ECO:0000256" key="7">
    <source>
        <dbReference type="ARBA" id="ARBA00023211"/>
    </source>
</evidence>
<dbReference type="CDD" id="cd02885">
    <property type="entry name" value="NUDIX_IPP_Isomerase"/>
    <property type="match status" value="1"/>
</dbReference>
<dbReference type="HAMAP" id="MF_00202">
    <property type="entry name" value="Idi"/>
    <property type="match status" value="1"/>
</dbReference>
<feature type="binding site" evidence="10">
    <location>
        <position position="38"/>
    </location>
    <ligand>
        <name>Mn(2+)</name>
        <dbReference type="ChEBI" id="CHEBI:29035"/>
    </ligand>
</feature>
<comment type="pathway">
    <text evidence="1 10">Isoprenoid biosynthesis; dimethylallyl diphosphate biosynthesis; dimethylallyl diphosphate from isopentenyl diphosphate: step 1/1.</text>
</comment>
<evidence type="ECO:0000256" key="5">
    <source>
        <dbReference type="ARBA" id="ARBA00022723"/>
    </source>
</evidence>
<dbReference type="AlphaFoldDB" id="C5BPY9"/>
<dbReference type="KEGG" id="ttu:TERTU_3249"/>
<keyword evidence="8 10" id="KW-0414">Isoprene biosynthesis</keyword>
<evidence type="ECO:0000256" key="4">
    <source>
        <dbReference type="ARBA" id="ARBA00022490"/>
    </source>
</evidence>
<evidence type="ECO:0000256" key="1">
    <source>
        <dbReference type="ARBA" id="ARBA00004826"/>
    </source>
</evidence>
<evidence type="ECO:0000313" key="14">
    <source>
        <dbReference type="Proteomes" id="UP000009080"/>
    </source>
</evidence>
<dbReference type="RefSeq" id="WP_015819882.1">
    <property type="nucleotide sequence ID" value="NC_012997.1"/>
</dbReference>
<dbReference type="UniPathway" id="UPA00059">
    <property type="reaction ID" value="UER00104"/>
</dbReference>
<feature type="binding site" evidence="10">
    <location>
        <position position="100"/>
    </location>
    <ligand>
        <name>Mg(2+)</name>
        <dbReference type="ChEBI" id="CHEBI:18420"/>
    </ligand>
</feature>
<evidence type="ECO:0000256" key="11">
    <source>
        <dbReference type="PIRSR" id="PIRSR018427-1"/>
    </source>
</evidence>
<evidence type="ECO:0000256" key="9">
    <source>
        <dbReference type="ARBA" id="ARBA00023235"/>
    </source>
</evidence>
<keyword evidence="5 10" id="KW-0479">Metal-binding</keyword>
<keyword evidence="14" id="KW-1185">Reference proteome</keyword>
<keyword evidence="9 10" id="KW-0413">Isomerase</keyword>
<dbReference type="STRING" id="377629.TERTU_3249"/>
<dbReference type="PROSITE" id="PS51462">
    <property type="entry name" value="NUDIX"/>
    <property type="match status" value="1"/>
</dbReference>